<dbReference type="GO" id="GO:0003677">
    <property type="term" value="F:DNA binding"/>
    <property type="evidence" value="ECO:0007669"/>
    <property type="project" value="UniProtKB-UniRule"/>
</dbReference>
<proteinExistence type="predicted"/>
<reference evidence="4 5" key="1">
    <citation type="submission" date="2019-07" db="EMBL/GenBank/DDBJ databases">
        <title>Whole genome shotgun sequence of Nocardia ninae NBRC 108245.</title>
        <authorList>
            <person name="Hosoyama A."/>
            <person name="Uohara A."/>
            <person name="Ohji S."/>
            <person name="Ichikawa N."/>
        </authorList>
    </citation>
    <scope>NUCLEOTIDE SEQUENCE [LARGE SCALE GENOMIC DNA]</scope>
    <source>
        <strain evidence="4 5">NBRC 108245</strain>
    </source>
</reference>
<dbReference type="SUPFAM" id="SSF46689">
    <property type="entry name" value="Homeodomain-like"/>
    <property type="match status" value="1"/>
</dbReference>
<dbReference type="RefSeq" id="WP_186818931.1">
    <property type="nucleotide sequence ID" value="NZ_BJXA01000163.1"/>
</dbReference>
<accession>A0A511MUS1</accession>
<dbReference type="Proteomes" id="UP000321424">
    <property type="component" value="Unassembled WGS sequence"/>
</dbReference>
<dbReference type="EMBL" id="BJXA01000163">
    <property type="protein sequence ID" value="GEM44322.1"/>
    <property type="molecule type" value="Genomic_DNA"/>
</dbReference>
<protein>
    <recommendedName>
        <fullName evidence="3">HTH tetR-type domain-containing protein</fullName>
    </recommendedName>
</protein>
<dbReference type="InterPro" id="IPR041583">
    <property type="entry name" value="TetR_C_31"/>
</dbReference>
<comment type="caution">
    <text evidence="4">The sequence shown here is derived from an EMBL/GenBank/DDBJ whole genome shotgun (WGS) entry which is preliminary data.</text>
</comment>
<sequence length="203" mass="22591">MAQPDKPIDGRRARGRQRQELLLATAVDLVRLRGLPALHARNLAAAAEVSPASIVYHFPTRVDLVQATCVEAMQQDLAMLRQATDDLRANTDLRTIPIDELAEWFLKLVADRQGPGMPMLSFYLEIVRQPELATVATQWVDDIREIATTVLTETGAEQPASSATLLQSTLTGLRLPLLARPDLDPVQAYRADLARLLHWILDR</sequence>
<dbReference type="PROSITE" id="PS50977">
    <property type="entry name" value="HTH_TETR_2"/>
    <property type="match status" value="1"/>
</dbReference>
<evidence type="ECO:0000256" key="2">
    <source>
        <dbReference type="PROSITE-ProRule" id="PRU00335"/>
    </source>
</evidence>
<evidence type="ECO:0000256" key="1">
    <source>
        <dbReference type="ARBA" id="ARBA00023125"/>
    </source>
</evidence>
<evidence type="ECO:0000259" key="3">
    <source>
        <dbReference type="PROSITE" id="PS50977"/>
    </source>
</evidence>
<dbReference type="AlphaFoldDB" id="A0A511MUS1"/>
<dbReference type="Gene3D" id="1.10.357.10">
    <property type="entry name" value="Tetracycline Repressor, domain 2"/>
    <property type="match status" value="1"/>
</dbReference>
<dbReference type="SUPFAM" id="SSF48498">
    <property type="entry name" value="Tetracyclin repressor-like, C-terminal domain"/>
    <property type="match status" value="1"/>
</dbReference>
<dbReference type="Pfam" id="PF17940">
    <property type="entry name" value="TetR_C_31"/>
    <property type="match status" value="1"/>
</dbReference>
<dbReference type="InterPro" id="IPR009057">
    <property type="entry name" value="Homeodomain-like_sf"/>
</dbReference>
<keyword evidence="1 2" id="KW-0238">DNA-binding</keyword>
<dbReference type="InterPro" id="IPR001647">
    <property type="entry name" value="HTH_TetR"/>
</dbReference>
<organism evidence="4 5">
    <name type="scientific">Nocardia ninae NBRC 108245</name>
    <dbReference type="NCBI Taxonomy" id="1210091"/>
    <lineage>
        <taxon>Bacteria</taxon>
        <taxon>Bacillati</taxon>
        <taxon>Actinomycetota</taxon>
        <taxon>Actinomycetes</taxon>
        <taxon>Mycobacteriales</taxon>
        <taxon>Nocardiaceae</taxon>
        <taxon>Nocardia</taxon>
    </lineage>
</organism>
<feature type="DNA-binding region" description="H-T-H motif" evidence="2">
    <location>
        <begin position="39"/>
        <end position="58"/>
    </location>
</feature>
<keyword evidence="5" id="KW-1185">Reference proteome</keyword>
<evidence type="ECO:0000313" key="4">
    <source>
        <dbReference type="EMBL" id="GEM44322.1"/>
    </source>
</evidence>
<dbReference type="InterPro" id="IPR036271">
    <property type="entry name" value="Tet_transcr_reg_TetR-rel_C_sf"/>
</dbReference>
<feature type="domain" description="HTH tetR-type" evidence="3">
    <location>
        <begin position="16"/>
        <end position="76"/>
    </location>
</feature>
<evidence type="ECO:0000313" key="5">
    <source>
        <dbReference type="Proteomes" id="UP000321424"/>
    </source>
</evidence>
<dbReference type="Pfam" id="PF00440">
    <property type="entry name" value="TetR_N"/>
    <property type="match status" value="1"/>
</dbReference>
<gene>
    <name evidence="4" type="ORF">NN4_88410</name>
</gene>
<name>A0A511MUS1_9NOCA</name>